<feature type="compositionally biased region" description="Basic and acidic residues" evidence="1">
    <location>
        <begin position="520"/>
        <end position="529"/>
    </location>
</feature>
<dbReference type="InterPro" id="IPR017943">
    <property type="entry name" value="Bactericidal_perm-incr_a/b_dom"/>
</dbReference>
<dbReference type="Gene3D" id="3.15.10.10">
    <property type="entry name" value="Bactericidal permeability-increasing protein, domain 1"/>
    <property type="match status" value="1"/>
</dbReference>
<dbReference type="InterPro" id="IPR001124">
    <property type="entry name" value="Lipid-bd_serum_glycop_C"/>
</dbReference>
<dbReference type="STRING" id="103827.A0A0N5CU31"/>
<evidence type="ECO:0000313" key="3">
    <source>
        <dbReference type="EMBL" id="VDN00732.1"/>
    </source>
</evidence>
<dbReference type="Pfam" id="PF02886">
    <property type="entry name" value="LBP_BPI_CETP_C"/>
    <property type="match status" value="1"/>
</dbReference>
<reference evidence="5" key="1">
    <citation type="submission" date="2016-04" db="UniProtKB">
        <authorList>
            <consortium name="WormBaseParasite"/>
        </authorList>
    </citation>
    <scope>IDENTIFICATION</scope>
</reference>
<dbReference type="InterPro" id="IPR032942">
    <property type="entry name" value="BPI/LBP/Plunc"/>
</dbReference>
<protein>
    <submittedName>
        <fullName evidence="5">BPI2 domain-containing protein</fullName>
    </submittedName>
</protein>
<evidence type="ECO:0000256" key="1">
    <source>
        <dbReference type="SAM" id="MobiDB-lite"/>
    </source>
</evidence>
<dbReference type="SMART" id="SM00329">
    <property type="entry name" value="BPI2"/>
    <property type="match status" value="1"/>
</dbReference>
<sequence length="542" mass="61399">MRRFSGLLIGDMSKSNMLLQVLFFELQLCAITVSQSLANNFFAKPNTNAGIVTRINQKGLNLLADYLKERVNRFMHHGEITFNFSAPLTDEVTFGLISTKAIKYDSEIFKSQLVTIPGQGLLWTGSNLNLSIGTFFKFSTSNDEFYGSATLQIKNAKVRSYFAAAINFDGHLRTDLQKCSLSLGNIVMNFSEADPLLLSNYYSQIDQFIGERIEMIICSSFNTELVPIISNRLLNTPMSGALFDRYFLNYGLIEHVQYLQNAIELKHRGNVFGIAKQSKKRFNDFRLPFSSPQIKISNQEENQAMLEFTMSNYSISTLLYWMDQHQKFDFDISKKSISDSMVGYLRTECSAEDICAGTLFPALSAEYPDGMVAIKSHTTTYPRVRLEKTGGVIVLWSQVDSFVQQHESTHRFLTASMMVEFKLEKVKFHNYSITSQLRVQKFKVFDVASLVEGIDAISLEFLVTALSEIIFGDNVTKKLFGGLKLPILFDFAQKSVDIIFDTDKIRIAVDFCFDQGCDSDEGKENKDFDYYDSINNSSSSQP</sequence>
<dbReference type="WBParaSite" id="TCLT_0000374901-mRNA-1">
    <property type="protein sequence ID" value="TCLT_0000374901-mRNA-1"/>
    <property type="gene ID" value="TCLT_0000374901"/>
</dbReference>
<feature type="domain" description="Lipid-binding serum glycoprotein C-terminal" evidence="2">
    <location>
        <begin position="300"/>
        <end position="509"/>
    </location>
</feature>
<dbReference type="AlphaFoldDB" id="A0A0N5CU31"/>
<evidence type="ECO:0000313" key="5">
    <source>
        <dbReference type="WBParaSite" id="TCLT_0000374901-mRNA-1"/>
    </source>
</evidence>
<accession>A0A0N5CU31</accession>
<dbReference type="OMA" id="RIMNTPL"/>
<dbReference type="GO" id="GO:0008289">
    <property type="term" value="F:lipid binding"/>
    <property type="evidence" value="ECO:0007669"/>
    <property type="project" value="InterPro"/>
</dbReference>
<gene>
    <name evidence="3" type="ORF">TCLT_LOCUS3738</name>
</gene>
<reference evidence="3 4" key="2">
    <citation type="submission" date="2018-11" db="EMBL/GenBank/DDBJ databases">
        <authorList>
            <consortium name="Pathogen Informatics"/>
        </authorList>
    </citation>
    <scope>NUCLEOTIDE SEQUENCE [LARGE SCALE GENOMIC DNA]</scope>
</reference>
<dbReference type="GO" id="GO:0005615">
    <property type="term" value="C:extracellular space"/>
    <property type="evidence" value="ECO:0007669"/>
    <property type="project" value="TreeGrafter"/>
</dbReference>
<organism evidence="5">
    <name type="scientific">Thelazia callipaeda</name>
    <name type="common">Oriental eyeworm</name>
    <name type="synonym">Parasitic nematode</name>
    <dbReference type="NCBI Taxonomy" id="103827"/>
    <lineage>
        <taxon>Eukaryota</taxon>
        <taxon>Metazoa</taxon>
        <taxon>Ecdysozoa</taxon>
        <taxon>Nematoda</taxon>
        <taxon>Chromadorea</taxon>
        <taxon>Rhabditida</taxon>
        <taxon>Spirurina</taxon>
        <taxon>Spiruromorpha</taxon>
        <taxon>Thelazioidea</taxon>
        <taxon>Thelaziidae</taxon>
        <taxon>Thelazia</taxon>
    </lineage>
</organism>
<evidence type="ECO:0000313" key="4">
    <source>
        <dbReference type="Proteomes" id="UP000276776"/>
    </source>
</evidence>
<feature type="compositionally biased region" description="Low complexity" evidence="1">
    <location>
        <begin position="531"/>
        <end position="542"/>
    </location>
</feature>
<proteinExistence type="predicted"/>
<dbReference type="SUPFAM" id="SSF55394">
    <property type="entry name" value="Bactericidal permeability-increasing protein, BPI"/>
    <property type="match status" value="2"/>
</dbReference>
<dbReference type="Gene3D" id="3.15.20.10">
    <property type="entry name" value="Bactericidal permeability-increasing protein, domain 2"/>
    <property type="match status" value="1"/>
</dbReference>
<evidence type="ECO:0000259" key="2">
    <source>
        <dbReference type="SMART" id="SM00329"/>
    </source>
</evidence>
<feature type="region of interest" description="Disordered" evidence="1">
    <location>
        <begin position="520"/>
        <end position="542"/>
    </location>
</feature>
<dbReference type="Proteomes" id="UP000276776">
    <property type="component" value="Unassembled WGS sequence"/>
</dbReference>
<dbReference type="EMBL" id="UYYF01004265">
    <property type="protein sequence ID" value="VDN00732.1"/>
    <property type="molecule type" value="Genomic_DNA"/>
</dbReference>
<keyword evidence="4" id="KW-1185">Reference proteome</keyword>
<dbReference type="OrthoDB" id="10255543at2759"/>
<name>A0A0N5CU31_THECL</name>
<dbReference type="PANTHER" id="PTHR10504:SF133">
    <property type="entry name" value="LIPID-BINDING SERUM GLYCOPROTEIN C-TERMINAL DOMAIN-CONTAINING PROTEIN"/>
    <property type="match status" value="1"/>
</dbReference>
<dbReference type="PANTHER" id="PTHR10504">
    <property type="entry name" value="BACTERICIDAL PERMEABILITY-INCREASING BPI PROTEIN-RELATED"/>
    <property type="match status" value="1"/>
</dbReference>